<gene>
    <name evidence="3" type="ORF">ASPCAL12975</name>
</gene>
<accession>A0A0U5GDF5</accession>
<name>A0A0U5GDF5_ASPCI</name>
<feature type="region of interest" description="Disordered" evidence="1">
    <location>
        <begin position="125"/>
        <end position="145"/>
    </location>
</feature>
<dbReference type="GO" id="GO:0005085">
    <property type="term" value="F:guanyl-nucleotide exchange factor activity"/>
    <property type="evidence" value="ECO:0007669"/>
    <property type="project" value="InterPro"/>
</dbReference>
<dbReference type="InterPro" id="IPR036964">
    <property type="entry name" value="RASGEF_cat_dom_sf"/>
</dbReference>
<evidence type="ECO:0000313" key="4">
    <source>
        <dbReference type="Proteomes" id="UP000054771"/>
    </source>
</evidence>
<evidence type="ECO:0000256" key="2">
    <source>
        <dbReference type="SAM" id="SignalP"/>
    </source>
</evidence>
<feature type="signal peptide" evidence="2">
    <location>
        <begin position="1"/>
        <end position="28"/>
    </location>
</feature>
<dbReference type="EMBL" id="CDMC01000015">
    <property type="protein sequence ID" value="CEL09846.1"/>
    <property type="molecule type" value="Genomic_DNA"/>
</dbReference>
<dbReference type="AlphaFoldDB" id="A0A0U5GDF5"/>
<organism evidence="3 4">
    <name type="scientific">Aspergillus calidoustus</name>
    <dbReference type="NCBI Taxonomy" id="454130"/>
    <lineage>
        <taxon>Eukaryota</taxon>
        <taxon>Fungi</taxon>
        <taxon>Dikarya</taxon>
        <taxon>Ascomycota</taxon>
        <taxon>Pezizomycotina</taxon>
        <taxon>Eurotiomycetes</taxon>
        <taxon>Eurotiomycetidae</taxon>
        <taxon>Eurotiales</taxon>
        <taxon>Aspergillaceae</taxon>
        <taxon>Aspergillus</taxon>
        <taxon>Aspergillus subgen. Nidulantes</taxon>
    </lineage>
</organism>
<dbReference type="Proteomes" id="UP000054771">
    <property type="component" value="Unassembled WGS sequence"/>
</dbReference>
<evidence type="ECO:0000313" key="3">
    <source>
        <dbReference type="EMBL" id="CEL09846.1"/>
    </source>
</evidence>
<feature type="chain" id="PRO_5006857765" evidence="2">
    <location>
        <begin position="29"/>
        <end position="457"/>
    </location>
</feature>
<sequence>MLGILFYLGRCWSILCGTFSFCLELIRGTSSTLDIERQAGHDKGDKFDCQVHYYDQAAQERSKTRRSSGLLPNFIDEMRLYPKVSPKTPIHYVNGVESLASDNTSSQDTLVDVVNPDLSLGVTESRDHDLSANQQGRKTSQGSSVFSGKVSLNQDIAFAAGKDGTSPEIPEVLKLLTWNWKPRDAQDSSAEKVALHLISESEGYFHCVQFKDWVEEATDSSGAARFLESKYDCLSAMLYYYLRRHAEEYGKYLDVQKVLEKEADPFLFHAVEHACNCFMRRKWVEHSINFQFITDPLERTLPEALAIQLSNADLSLFQGLTVDSLIKGSGDVLSALNTRWNNLSCESEECSTAGFHSKLVELIQELYRLSNFYSLTAILLGVQSRGRRLSALEEFNYLMDSNENYLLYRQCVSPGPALHFLLPFIRIRLRKPAAALMVVSAATEYMSNAKLRLSPYK</sequence>
<feature type="compositionally biased region" description="Polar residues" evidence="1">
    <location>
        <begin position="131"/>
        <end position="145"/>
    </location>
</feature>
<proteinExistence type="predicted"/>
<dbReference type="Gene3D" id="1.10.840.10">
    <property type="entry name" value="Ras guanine-nucleotide exchange factors catalytic domain"/>
    <property type="match status" value="1"/>
</dbReference>
<dbReference type="OrthoDB" id="4452436at2759"/>
<keyword evidence="2" id="KW-0732">Signal</keyword>
<dbReference type="InterPro" id="IPR023578">
    <property type="entry name" value="Ras_GEF_dom_sf"/>
</dbReference>
<reference evidence="4" key="1">
    <citation type="journal article" date="2016" name="Genome Announc.">
        <title>Draft genome sequences of fungus Aspergillus calidoustus.</title>
        <authorList>
            <person name="Horn F."/>
            <person name="Linde J."/>
            <person name="Mattern D.J."/>
            <person name="Walther G."/>
            <person name="Guthke R."/>
            <person name="Scherlach K."/>
            <person name="Martin K."/>
            <person name="Brakhage A.A."/>
            <person name="Petzke L."/>
            <person name="Valiante V."/>
        </authorList>
    </citation>
    <scope>NUCLEOTIDE SEQUENCE [LARGE SCALE GENOMIC DNA]</scope>
    <source>
        <strain evidence="4">SF006504</strain>
    </source>
</reference>
<dbReference type="STRING" id="454130.A0A0U5GDF5"/>
<keyword evidence="4" id="KW-1185">Reference proteome</keyword>
<protein>
    <submittedName>
        <fullName evidence="3">Uncharacterized protein</fullName>
    </submittedName>
</protein>
<dbReference type="SUPFAM" id="SSF48366">
    <property type="entry name" value="Ras GEF"/>
    <property type="match status" value="1"/>
</dbReference>
<dbReference type="GO" id="GO:0007264">
    <property type="term" value="P:small GTPase-mediated signal transduction"/>
    <property type="evidence" value="ECO:0007669"/>
    <property type="project" value="InterPro"/>
</dbReference>
<evidence type="ECO:0000256" key="1">
    <source>
        <dbReference type="SAM" id="MobiDB-lite"/>
    </source>
</evidence>